<dbReference type="STRING" id="77097.SAMN04490369_101720"/>
<dbReference type="Proteomes" id="UP000503197">
    <property type="component" value="Chromosome"/>
</dbReference>
<dbReference type="Proteomes" id="UP000199493">
    <property type="component" value="Unassembled WGS sequence"/>
</dbReference>
<dbReference type="EMBL" id="FODB01000017">
    <property type="protein sequence ID" value="SEN60722.1"/>
    <property type="molecule type" value="Genomic_DNA"/>
</dbReference>
<evidence type="ECO:0000313" key="5">
    <source>
        <dbReference type="Proteomes" id="UP000503197"/>
    </source>
</evidence>
<evidence type="ECO:0000313" key="2">
    <source>
        <dbReference type="EMBL" id="BCA93620.1"/>
    </source>
</evidence>
<proteinExistence type="predicted"/>
<accession>A0A1H8HXD0</accession>
<reference evidence="3 4" key="1">
    <citation type="submission" date="2016-10" db="EMBL/GenBank/DDBJ databases">
        <authorList>
            <person name="de Groot N.N."/>
        </authorList>
    </citation>
    <scope>NUCLEOTIDE SEQUENCE [LARGE SCALE GENOMIC DNA]</scope>
    <source>
        <strain evidence="3 4">558</strain>
    </source>
</reference>
<gene>
    <name evidence="2" type="ORF">HMSLTHF_33950</name>
    <name evidence="3" type="ORF">SAMN04490369_101720</name>
</gene>
<evidence type="ECO:0000259" key="1">
    <source>
        <dbReference type="Pfam" id="PF06048"/>
    </source>
</evidence>
<dbReference type="EMBL" id="AP022821">
    <property type="protein sequence ID" value="BCA93620.1"/>
    <property type="molecule type" value="Genomic_DNA"/>
</dbReference>
<dbReference type="Pfam" id="PF06048">
    <property type="entry name" value="DUF927"/>
    <property type="match status" value="1"/>
</dbReference>
<reference evidence="2 5" key="2">
    <citation type="submission" date="2020-02" db="EMBL/GenBank/DDBJ databases">
        <title>Complete Genome Sequence of Halomonas meridiana strain BAA-801, Isolated from Deep Sea Thermal Vent.</title>
        <authorList>
            <person name="Takahashi Y."/>
            <person name="Takahashi H."/>
            <person name="Galipon J."/>
            <person name="Arakawa K."/>
        </authorList>
    </citation>
    <scope>NUCLEOTIDE SEQUENCE [LARGE SCALE GENOMIC DNA]</scope>
    <source>
        <strain evidence="2 5">Slthf1</strain>
    </source>
</reference>
<evidence type="ECO:0000313" key="3">
    <source>
        <dbReference type="EMBL" id="SEN60722.1"/>
    </source>
</evidence>
<dbReference type="RefSeq" id="WP_082051405.1">
    <property type="nucleotide sequence ID" value="NZ_AP022821.1"/>
</dbReference>
<evidence type="ECO:0000313" key="4">
    <source>
        <dbReference type="Proteomes" id="UP000199493"/>
    </source>
</evidence>
<protein>
    <recommendedName>
        <fullName evidence="1">DUF927 domain-containing protein</fullName>
    </recommendedName>
</protein>
<organism evidence="3 4">
    <name type="scientific">Vreelandella aquamarina</name>
    <dbReference type="NCBI Taxonomy" id="77097"/>
    <lineage>
        <taxon>Bacteria</taxon>
        <taxon>Pseudomonadati</taxon>
        <taxon>Pseudomonadota</taxon>
        <taxon>Gammaproteobacteria</taxon>
        <taxon>Oceanospirillales</taxon>
        <taxon>Halomonadaceae</taxon>
        <taxon>Vreelandella</taxon>
    </lineage>
</organism>
<name>A0A1H8HXD0_9GAMM</name>
<dbReference type="AlphaFoldDB" id="A0A1H8HXD0"/>
<dbReference type="InterPro" id="IPR009270">
    <property type="entry name" value="DUF927"/>
</dbReference>
<accession>A0A6F8T0D5</accession>
<feature type="domain" description="DUF927" evidence="1">
    <location>
        <begin position="25"/>
        <end position="172"/>
    </location>
</feature>
<sequence>MQYKLNENGLFYLHSERWQRVGDWIRVLSRTRLPDKRHGHGALLEWKNYDGEIIREVVYARDLNSEHSRQIRDMLVDSGYPLAPGGASWNRLQHYLLEQMALAEPATVVNRTGWHGSVFATSNWTIGAADEPHHFVGQLSGSPTLQESGSLSDWQTYVGQLCRGNLLAIFCKAGFVVEEQVQGLI</sequence>